<dbReference type="GO" id="GO:0042162">
    <property type="term" value="F:telomeric DNA binding"/>
    <property type="evidence" value="ECO:0007669"/>
    <property type="project" value="TreeGrafter"/>
</dbReference>
<dbReference type="GO" id="GO:0005829">
    <property type="term" value="C:cytosol"/>
    <property type="evidence" value="ECO:0007669"/>
    <property type="project" value="TreeGrafter"/>
</dbReference>
<dbReference type="Gramene" id="PRQ56661">
    <property type="protein sequence ID" value="PRQ56661"/>
    <property type="gene ID" value="RchiOBHm_Chr1g0339741"/>
</dbReference>
<dbReference type="PANTHER" id="PTHR15830">
    <property type="entry name" value="TELOMERE LENGTH REGULATION PROTEIN TEL2 FAMILY MEMBER"/>
    <property type="match status" value="1"/>
</dbReference>
<reference evidence="1 2" key="1">
    <citation type="journal article" date="2018" name="Nat. Genet.">
        <title>The Rosa genome provides new insights in the design of modern roses.</title>
        <authorList>
            <person name="Bendahmane M."/>
        </authorList>
    </citation>
    <scope>NUCLEOTIDE SEQUENCE [LARGE SCALE GENOMIC DNA]</scope>
    <source>
        <strain evidence="2">cv. Old Blush</strain>
    </source>
</reference>
<dbReference type="EMBL" id="PDCK01000039">
    <property type="protein sequence ID" value="PRQ56661.1"/>
    <property type="molecule type" value="Genomic_DNA"/>
</dbReference>
<sequence>MEVLAEVVSFCIYLICYALLLRVDVASNWLACFPFSARKHVYDVFFVNGLATEVVQILVPYLQQSRSGDLDVNVVHSNTKRDGLRTERMLDDATMEVEMYSYLDRNVLIVFIIKCSGNLTSKMEVEMSYTYLIQIKHFYYYLHIVIIDKVL</sequence>
<comment type="caution">
    <text evidence="1">The sequence shown here is derived from an EMBL/GenBank/DDBJ whole genome shotgun (WGS) entry which is preliminary data.</text>
</comment>
<dbReference type="PANTHER" id="PTHR15830:SF10">
    <property type="entry name" value="TELOMERE LENGTH REGULATION PROTEIN TEL2 HOMOLOG"/>
    <property type="match status" value="1"/>
</dbReference>
<evidence type="ECO:0000313" key="1">
    <source>
        <dbReference type="EMBL" id="PRQ56661.1"/>
    </source>
</evidence>
<dbReference type="GO" id="GO:0051083">
    <property type="term" value="P:'de novo' cotranslational protein folding"/>
    <property type="evidence" value="ECO:0007669"/>
    <property type="project" value="TreeGrafter"/>
</dbReference>
<evidence type="ECO:0000313" key="2">
    <source>
        <dbReference type="Proteomes" id="UP000238479"/>
    </source>
</evidence>
<name>A0A2P6SD98_ROSCH</name>
<accession>A0A2P6SD98</accession>
<proteinExistence type="predicted"/>
<dbReference type="STRING" id="74649.A0A2P6SD98"/>
<dbReference type="GO" id="GO:0051879">
    <property type="term" value="F:Hsp90 protein binding"/>
    <property type="evidence" value="ECO:0007669"/>
    <property type="project" value="TreeGrafter"/>
</dbReference>
<protein>
    <submittedName>
        <fullName evidence="1">Uncharacterized protein</fullName>
    </submittedName>
</protein>
<keyword evidence="2" id="KW-1185">Reference proteome</keyword>
<dbReference type="InterPro" id="IPR051970">
    <property type="entry name" value="TEL2_Regulation"/>
</dbReference>
<organism evidence="1 2">
    <name type="scientific">Rosa chinensis</name>
    <name type="common">China rose</name>
    <dbReference type="NCBI Taxonomy" id="74649"/>
    <lineage>
        <taxon>Eukaryota</taxon>
        <taxon>Viridiplantae</taxon>
        <taxon>Streptophyta</taxon>
        <taxon>Embryophyta</taxon>
        <taxon>Tracheophyta</taxon>
        <taxon>Spermatophyta</taxon>
        <taxon>Magnoliopsida</taxon>
        <taxon>eudicotyledons</taxon>
        <taxon>Gunneridae</taxon>
        <taxon>Pentapetalae</taxon>
        <taxon>rosids</taxon>
        <taxon>fabids</taxon>
        <taxon>Rosales</taxon>
        <taxon>Rosaceae</taxon>
        <taxon>Rosoideae</taxon>
        <taxon>Rosoideae incertae sedis</taxon>
        <taxon>Rosa</taxon>
    </lineage>
</organism>
<dbReference type="AlphaFoldDB" id="A0A2P6SD98"/>
<dbReference type="Proteomes" id="UP000238479">
    <property type="component" value="Chromosome 1"/>
</dbReference>
<gene>
    <name evidence="1" type="ORF">RchiOBHm_Chr1g0339741</name>
</gene>